<feature type="transmembrane region" description="Helical" evidence="1">
    <location>
        <begin position="195"/>
        <end position="216"/>
    </location>
</feature>
<evidence type="ECO:0000313" key="3">
    <source>
        <dbReference type="EMBL" id="PWD51140.1"/>
    </source>
</evidence>
<comment type="caution">
    <text evidence="3">The sequence shown here is derived from an EMBL/GenBank/DDBJ whole genome shotgun (WGS) entry which is preliminary data.</text>
</comment>
<accession>A0A2U1ZW25</accession>
<keyword evidence="1" id="KW-0472">Membrane</keyword>
<dbReference type="EMBL" id="PYHR01000002">
    <property type="protein sequence ID" value="PWD51140.1"/>
    <property type="molecule type" value="Genomic_DNA"/>
</dbReference>
<keyword evidence="1" id="KW-0812">Transmembrane</keyword>
<feature type="domain" description="CAAX prenyl protease 2/Lysostaphin resistance protein A-like" evidence="2">
    <location>
        <begin position="161"/>
        <end position="247"/>
    </location>
</feature>
<proteinExistence type="predicted"/>
<feature type="transmembrane region" description="Helical" evidence="1">
    <location>
        <begin position="12"/>
        <end position="34"/>
    </location>
</feature>
<dbReference type="GO" id="GO:0004175">
    <property type="term" value="F:endopeptidase activity"/>
    <property type="evidence" value="ECO:0007669"/>
    <property type="project" value="UniProtKB-ARBA"/>
</dbReference>
<dbReference type="Proteomes" id="UP000245166">
    <property type="component" value="Unassembled WGS sequence"/>
</dbReference>
<feature type="transmembrane region" description="Helical" evidence="1">
    <location>
        <begin position="70"/>
        <end position="90"/>
    </location>
</feature>
<gene>
    <name evidence="3" type="ORF">C8046_11280</name>
</gene>
<dbReference type="AlphaFoldDB" id="A0A2U1ZW25"/>
<keyword evidence="1" id="KW-1133">Transmembrane helix</keyword>
<dbReference type="Pfam" id="PF02517">
    <property type="entry name" value="Rce1-like"/>
    <property type="match status" value="1"/>
</dbReference>
<dbReference type="GO" id="GO:0080120">
    <property type="term" value="P:CAAX-box protein maturation"/>
    <property type="evidence" value="ECO:0007669"/>
    <property type="project" value="UniProtKB-ARBA"/>
</dbReference>
<organism evidence="3 4">
    <name type="scientific">Serinibacter arcticus</name>
    <dbReference type="NCBI Taxonomy" id="1655435"/>
    <lineage>
        <taxon>Bacteria</taxon>
        <taxon>Bacillati</taxon>
        <taxon>Actinomycetota</taxon>
        <taxon>Actinomycetes</taxon>
        <taxon>Micrococcales</taxon>
        <taxon>Beutenbergiaceae</taxon>
        <taxon>Serinibacter</taxon>
    </lineage>
</organism>
<feature type="transmembrane region" description="Helical" evidence="1">
    <location>
        <begin position="110"/>
        <end position="131"/>
    </location>
</feature>
<dbReference type="OrthoDB" id="2357478at2"/>
<dbReference type="RefSeq" id="WP_109229521.1">
    <property type="nucleotide sequence ID" value="NZ_PYHR01000002.1"/>
</dbReference>
<evidence type="ECO:0000256" key="1">
    <source>
        <dbReference type="SAM" id="Phobius"/>
    </source>
</evidence>
<name>A0A2U1ZW25_9MICO</name>
<keyword evidence="4" id="KW-1185">Reference proteome</keyword>
<evidence type="ECO:0000313" key="4">
    <source>
        <dbReference type="Proteomes" id="UP000245166"/>
    </source>
</evidence>
<sequence>MTTLDQLRSLDHHVLLVVLLVVIVVGMVVADAVLGRRDHRSLLAGVAQADTAEQAEGVRLSLYRRWTRSGWLQSAAILGVVLIAGVSPASLGLRLPDLSGYLTVEDSSSIAGLVTGAVVGLALVGVGLAIISRRSSAPVLPGQRAVSPMLPSTSRGRRGWAGLSVMAGVTEEVTYRAVVILAVVAVAPSASRLQVLVAAAVIFGAAHWYQGVWGVLGTGAMGFTFGALYLATGSVIPGMIIHVLVDLRALMIKAPAHRSTTADAAPASTTTPAGANAA</sequence>
<protein>
    <recommendedName>
        <fullName evidence="2">CAAX prenyl protease 2/Lysostaphin resistance protein A-like domain-containing protein</fullName>
    </recommendedName>
</protein>
<reference evidence="3 4" key="1">
    <citation type="submission" date="2018-03" db="EMBL/GenBank/DDBJ databases">
        <title>Genome assembly of novel Miniimonas species PCH200.</title>
        <authorList>
            <person name="Thakur V."/>
            <person name="Kumar V."/>
            <person name="Singh D."/>
        </authorList>
    </citation>
    <scope>NUCLEOTIDE SEQUENCE [LARGE SCALE GENOMIC DNA]</scope>
    <source>
        <strain evidence="3 4">PCH200</strain>
    </source>
</reference>
<dbReference type="InterPro" id="IPR003675">
    <property type="entry name" value="Rce1/LyrA-like_dom"/>
</dbReference>
<evidence type="ECO:0000259" key="2">
    <source>
        <dbReference type="Pfam" id="PF02517"/>
    </source>
</evidence>
<feature type="transmembrane region" description="Helical" evidence="1">
    <location>
        <begin position="222"/>
        <end position="245"/>
    </location>
</feature>